<reference evidence="1" key="1">
    <citation type="submission" date="2014-09" db="EMBL/GenBank/DDBJ databases">
        <authorList>
            <person name="Magalhaes I.L.F."/>
            <person name="Oliveira U."/>
            <person name="Santos F.R."/>
            <person name="Vidigal T.H.D.A."/>
            <person name="Brescovit A.D."/>
            <person name="Santos A.J."/>
        </authorList>
    </citation>
    <scope>NUCLEOTIDE SEQUENCE</scope>
    <source>
        <tissue evidence="1">Shoot tissue taken approximately 20 cm above the soil surface</tissue>
    </source>
</reference>
<evidence type="ECO:0000313" key="1">
    <source>
        <dbReference type="EMBL" id="JAD48881.1"/>
    </source>
</evidence>
<protein>
    <submittedName>
        <fullName evidence="1">Uncharacterized protein</fullName>
    </submittedName>
</protein>
<proteinExistence type="predicted"/>
<dbReference type="AlphaFoldDB" id="A0A0A9ACN5"/>
<accession>A0A0A9ACN5</accession>
<dbReference type="EMBL" id="GBRH01249014">
    <property type="protein sequence ID" value="JAD48881.1"/>
    <property type="molecule type" value="Transcribed_RNA"/>
</dbReference>
<organism evidence="1">
    <name type="scientific">Arundo donax</name>
    <name type="common">Giant reed</name>
    <name type="synonym">Donax arundinaceus</name>
    <dbReference type="NCBI Taxonomy" id="35708"/>
    <lineage>
        <taxon>Eukaryota</taxon>
        <taxon>Viridiplantae</taxon>
        <taxon>Streptophyta</taxon>
        <taxon>Embryophyta</taxon>
        <taxon>Tracheophyta</taxon>
        <taxon>Spermatophyta</taxon>
        <taxon>Magnoliopsida</taxon>
        <taxon>Liliopsida</taxon>
        <taxon>Poales</taxon>
        <taxon>Poaceae</taxon>
        <taxon>PACMAD clade</taxon>
        <taxon>Arundinoideae</taxon>
        <taxon>Arundineae</taxon>
        <taxon>Arundo</taxon>
    </lineage>
</organism>
<reference evidence="1" key="2">
    <citation type="journal article" date="2015" name="Data Brief">
        <title>Shoot transcriptome of the giant reed, Arundo donax.</title>
        <authorList>
            <person name="Barrero R.A."/>
            <person name="Guerrero F.D."/>
            <person name="Moolhuijzen P."/>
            <person name="Goolsby J.A."/>
            <person name="Tidwell J."/>
            <person name="Bellgard S.E."/>
            <person name="Bellgard M.I."/>
        </authorList>
    </citation>
    <scope>NUCLEOTIDE SEQUENCE</scope>
    <source>
        <tissue evidence="1">Shoot tissue taken approximately 20 cm above the soil surface</tissue>
    </source>
</reference>
<name>A0A0A9ACN5_ARUDO</name>
<sequence length="26" mass="3037">MQCHYASYARDNFTHAQEQTSPLIPQ</sequence>